<dbReference type="AlphaFoldDB" id="A0A6J1Q4R8"/>
<keyword evidence="2" id="KW-1185">Reference proteome</keyword>
<dbReference type="OrthoDB" id="7694438at2759"/>
<dbReference type="RefSeq" id="XP_024877187.1">
    <property type="nucleotide sequence ID" value="XM_025021419.1"/>
</dbReference>
<accession>A0A6J1Q4R8</accession>
<name>A0A6J1Q4R8_9HYME</name>
<evidence type="ECO:0000313" key="2">
    <source>
        <dbReference type="Proteomes" id="UP000504618"/>
    </source>
</evidence>
<protein>
    <submittedName>
        <fullName evidence="3">Uncharacterized protein LOC112458025 isoform X2</fullName>
    </submittedName>
</protein>
<dbReference type="Proteomes" id="UP000504618">
    <property type="component" value="Unplaced"/>
</dbReference>
<dbReference type="GeneID" id="112458025"/>
<feature type="region of interest" description="Disordered" evidence="1">
    <location>
        <begin position="339"/>
        <end position="414"/>
    </location>
</feature>
<gene>
    <name evidence="3" type="primary">LOC112458025</name>
</gene>
<feature type="compositionally biased region" description="Polar residues" evidence="1">
    <location>
        <begin position="190"/>
        <end position="210"/>
    </location>
</feature>
<organism evidence="2 3">
    <name type="scientific">Temnothorax curvispinosus</name>
    <dbReference type="NCBI Taxonomy" id="300111"/>
    <lineage>
        <taxon>Eukaryota</taxon>
        <taxon>Metazoa</taxon>
        <taxon>Ecdysozoa</taxon>
        <taxon>Arthropoda</taxon>
        <taxon>Hexapoda</taxon>
        <taxon>Insecta</taxon>
        <taxon>Pterygota</taxon>
        <taxon>Neoptera</taxon>
        <taxon>Endopterygota</taxon>
        <taxon>Hymenoptera</taxon>
        <taxon>Apocrita</taxon>
        <taxon>Aculeata</taxon>
        <taxon>Formicoidea</taxon>
        <taxon>Formicidae</taxon>
        <taxon>Myrmicinae</taxon>
        <taxon>Temnothorax</taxon>
    </lineage>
</organism>
<proteinExistence type="predicted"/>
<feature type="compositionally biased region" description="Polar residues" evidence="1">
    <location>
        <begin position="339"/>
        <end position="358"/>
    </location>
</feature>
<reference evidence="3" key="1">
    <citation type="submission" date="2025-08" db="UniProtKB">
        <authorList>
            <consortium name="RefSeq"/>
        </authorList>
    </citation>
    <scope>IDENTIFICATION</scope>
    <source>
        <tissue evidence="3">Whole body</tissue>
    </source>
</reference>
<feature type="compositionally biased region" description="Basic residues" evidence="1">
    <location>
        <begin position="387"/>
        <end position="399"/>
    </location>
</feature>
<feature type="region of interest" description="Disordered" evidence="1">
    <location>
        <begin position="190"/>
        <end position="221"/>
    </location>
</feature>
<sequence>MCNVKISGKQRRINGGNMNSAGVLSLIAHHFEVIHKAANDNKQRQKLTGIKNKKMQYKIYIAYEIIKMEKKKKIAAINGKIGGAKRNRGAVRGRGGFRGRGARIKRNVGPILKNQQQQNWQRNANTASNARGGFARNRFKRNGHLARSRSNLSLNQKANNVRGGAFNVRRGNRGNRFGLTRSRSRTNLTFNQGGFFTNNKSPLKRTSSLPNLRDPNSVHNRLGYQSPAQIAYRNRVKRAKQLLLQRQNQRLNLQNQFRMAQTGQKIGLHPMQPRTLGRQQILTSQRRFTTGGLRSDQIARAQRRAQYEQKLMRMNSARMTPTPNVNFMCTLGSEYMPTTTRQRPLTLAQSRQPATISPRQLPRGRSPYRQSAQGLNMAGRAPLFGRQRSRSRSRSRSRTHNTTTSDSSGDVDDRNFSEVMYSLSGNLGVTGRTLNERFSF</sequence>
<evidence type="ECO:0000256" key="1">
    <source>
        <dbReference type="SAM" id="MobiDB-lite"/>
    </source>
</evidence>
<evidence type="ECO:0000313" key="3">
    <source>
        <dbReference type="RefSeq" id="XP_024877187.1"/>
    </source>
</evidence>